<dbReference type="Proteomes" id="UP000828390">
    <property type="component" value="Unassembled WGS sequence"/>
</dbReference>
<reference evidence="2" key="2">
    <citation type="submission" date="2020-11" db="EMBL/GenBank/DDBJ databases">
        <authorList>
            <person name="McCartney M.A."/>
            <person name="Auch B."/>
            <person name="Kono T."/>
            <person name="Mallez S."/>
            <person name="Becker A."/>
            <person name="Gohl D.M."/>
            <person name="Silverstein K.A.T."/>
            <person name="Koren S."/>
            <person name="Bechman K.B."/>
            <person name="Herman A."/>
            <person name="Abrahante J.E."/>
            <person name="Garbe J."/>
        </authorList>
    </citation>
    <scope>NUCLEOTIDE SEQUENCE</scope>
    <source>
        <strain evidence="2">Duluth1</strain>
        <tissue evidence="2">Whole animal</tissue>
    </source>
</reference>
<evidence type="ECO:0000259" key="1">
    <source>
        <dbReference type="PROSITE" id="PS50948"/>
    </source>
</evidence>
<sequence>MNLHDVEVYVGMTRNGTNRLIGFHPGEVDSTATFVMQSPVYGRWIRITRRLLTQPHPLCLCEVQVEGSQVFVTLKQFVLRGEAIGDQRGVRSITQCAFFCSRNVHCVAAKYNETSLLCKTFDKLDVQRVSDETAPILQEATRVRRIDTIRLARFLPSAKHLRDTAQRGNHFRHSNTPWNAEMSPWRIAVTGSINYVDKNSSAGVIGQ</sequence>
<feature type="domain" description="Apple" evidence="1">
    <location>
        <begin position="61"/>
        <end position="141"/>
    </location>
</feature>
<protein>
    <recommendedName>
        <fullName evidence="1">Apple domain-containing protein</fullName>
    </recommendedName>
</protein>
<dbReference type="EMBL" id="JAIWYP010000001">
    <property type="protein sequence ID" value="KAH3890217.1"/>
    <property type="molecule type" value="Genomic_DNA"/>
</dbReference>
<name>A0A9D4NBF7_DREPO</name>
<evidence type="ECO:0000313" key="3">
    <source>
        <dbReference type="Proteomes" id="UP000828390"/>
    </source>
</evidence>
<organism evidence="2 3">
    <name type="scientific">Dreissena polymorpha</name>
    <name type="common">Zebra mussel</name>
    <name type="synonym">Mytilus polymorpha</name>
    <dbReference type="NCBI Taxonomy" id="45954"/>
    <lineage>
        <taxon>Eukaryota</taxon>
        <taxon>Metazoa</taxon>
        <taxon>Spiralia</taxon>
        <taxon>Lophotrochozoa</taxon>
        <taxon>Mollusca</taxon>
        <taxon>Bivalvia</taxon>
        <taxon>Autobranchia</taxon>
        <taxon>Heteroconchia</taxon>
        <taxon>Euheterodonta</taxon>
        <taxon>Imparidentia</taxon>
        <taxon>Neoheterodontei</taxon>
        <taxon>Myida</taxon>
        <taxon>Dreissenoidea</taxon>
        <taxon>Dreissenidae</taxon>
        <taxon>Dreissena</taxon>
    </lineage>
</organism>
<accession>A0A9D4NBF7</accession>
<evidence type="ECO:0000313" key="2">
    <source>
        <dbReference type="EMBL" id="KAH3890217.1"/>
    </source>
</evidence>
<proteinExistence type="predicted"/>
<comment type="caution">
    <text evidence="2">The sequence shown here is derived from an EMBL/GenBank/DDBJ whole genome shotgun (WGS) entry which is preliminary data.</text>
</comment>
<dbReference type="Pfam" id="PF00024">
    <property type="entry name" value="PAN_1"/>
    <property type="match status" value="1"/>
</dbReference>
<dbReference type="PROSITE" id="PS50948">
    <property type="entry name" value="PAN"/>
    <property type="match status" value="1"/>
</dbReference>
<dbReference type="SUPFAM" id="SSF57414">
    <property type="entry name" value="Hairpin loop containing domain-like"/>
    <property type="match status" value="1"/>
</dbReference>
<dbReference type="InterPro" id="IPR003609">
    <property type="entry name" value="Pan_app"/>
</dbReference>
<reference evidence="2" key="1">
    <citation type="journal article" date="2019" name="bioRxiv">
        <title>The Genome of the Zebra Mussel, Dreissena polymorpha: A Resource for Invasive Species Research.</title>
        <authorList>
            <person name="McCartney M.A."/>
            <person name="Auch B."/>
            <person name="Kono T."/>
            <person name="Mallez S."/>
            <person name="Zhang Y."/>
            <person name="Obille A."/>
            <person name="Becker A."/>
            <person name="Abrahante J.E."/>
            <person name="Garbe J."/>
            <person name="Badalamenti J.P."/>
            <person name="Herman A."/>
            <person name="Mangelson H."/>
            <person name="Liachko I."/>
            <person name="Sullivan S."/>
            <person name="Sone E.D."/>
            <person name="Koren S."/>
            <person name="Silverstein K.A.T."/>
            <person name="Beckman K.B."/>
            <person name="Gohl D.M."/>
        </authorList>
    </citation>
    <scope>NUCLEOTIDE SEQUENCE</scope>
    <source>
        <strain evidence="2">Duluth1</strain>
        <tissue evidence="2">Whole animal</tissue>
    </source>
</reference>
<dbReference type="AlphaFoldDB" id="A0A9D4NBF7"/>
<keyword evidence="3" id="KW-1185">Reference proteome</keyword>
<gene>
    <name evidence="2" type="ORF">DPMN_014290</name>
</gene>
<dbReference type="Gene3D" id="2.60.120.260">
    <property type="entry name" value="Galactose-binding domain-like"/>
    <property type="match status" value="1"/>
</dbReference>